<evidence type="ECO:0000313" key="2">
    <source>
        <dbReference type="EMBL" id="SFF26010.1"/>
    </source>
</evidence>
<dbReference type="RefSeq" id="WP_091546111.1">
    <property type="nucleotide sequence ID" value="NZ_FONY01000022.1"/>
</dbReference>
<gene>
    <name evidence="2" type="ORF">SAMN04488541_102251</name>
</gene>
<feature type="domain" description="Rhodanese" evidence="1">
    <location>
        <begin position="15"/>
        <end position="104"/>
    </location>
</feature>
<dbReference type="SMART" id="SM00450">
    <property type="entry name" value="RHOD"/>
    <property type="match status" value="1"/>
</dbReference>
<dbReference type="InterPro" id="IPR036873">
    <property type="entry name" value="Rhodanese-like_dom_sf"/>
</dbReference>
<dbReference type="SUPFAM" id="SSF52821">
    <property type="entry name" value="Rhodanese/Cell cycle control phosphatase"/>
    <property type="match status" value="1"/>
</dbReference>
<dbReference type="PANTHER" id="PTHR43031">
    <property type="entry name" value="FAD-DEPENDENT OXIDOREDUCTASE"/>
    <property type="match status" value="1"/>
</dbReference>
<dbReference type="PANTHER" id="PTHR43031:SF18">
    <property type="entry name" value="RHODANESE-RELATED SULFURTRANSFERASES"/>
    <property type="match status" value="1"/>
</dbReference>
<dbReference type="Proteomes" id="UP000199513">
    <property type="component" value="Unassembled WGS sequence"/>
</dbReference>
<dbReference type="OrthoDB" id="9808735at2"/>
<name>A0A1I2H9J5_9BACT</name>
<dbReference type="Pfam" id="PF00581">
    <property type="entry name" value="Rhodanese"/>
    <property type="match status" value="1"/>
</dbReference>
<proteinExistence type="predicted"/>
<evidence type="ECO:0000259" key="1">
    <source>
        <dbReference type="PROSITE" id="PS50206"/>
    </source>
</evidence>
<dbReference type="Gene3D" id="3.40.250.10">
    <property type="entry name" value="Rhodanese-like domain"/>
    <property type="match status" value="1"/>
</dbReference>
<sequence>MAKRLNPIEFKEMLAQDQGILIDVRTALEVEAGYIEGAVNYDLNNGDFVNAMEHLDKSKTYYLYCRSGARSGKAAELLEQAGFPKVFNVGGFEELANAGFEVAY</sequence>
<evidence type="ECO:0000313" key="3">
    <source>
        <dbReference type="Proteomes" id="UP000199513"/>
    </source>
</evidence>
<reference evidence="2 3" key="1">
    <citation type="submission" date="2016-10" db="EMBL/GenBank/DDBJ databases">
        <authorList>
            <person name="de Groot N.N."/>
        </authorList>
    </citation>
    <scope>NUCLEOTIDE SEQUENCE [LARGE SCALE GENOMIC DNA]</scope>
    <source>
        <strain>GEY</strain>
        <strain evidence="3">DSM 9560</strain>
    </source>
</reference>
<dbReference type="AlphaFoldDB" id="A0A1I2H9J5"/>
<protein>
    <submittedName>
        <fullName evidence="2">Rhodanese-related sulfurtransferase</fullName>
    </submittedName>
</protein>
<keyword evidence="2" id="KW-0808">Transferase</keyword>
<dbReference type="InterPro" id="IPR050229">
    <property type="entry name" value="GlpE_sulfurtransferase"/>
</dbReference>
<organism evidence="2 3">
    <name type="scientific">Thermoflexibacter ruber</name>
    <dbReference type="NCBI Taxonomy" id="1003"/>
    <lineage>
        <taxon>Bacteria</taxon>
        <taxon>Pseudomonadati</taxon>
        <taxon>Bacteroidota</taxon>
        <taxon>Cytophagia</taxon>
        <taxon>Cytophagales</taxon>
        <taxon>Thermoflexibacteraceae</taxon>
        <taxon>Thermoflexibacter</taxon>
    </lineage>
</organism>
<dbReference type="STRING" id="1003.SAMN04488541_102251"/>
<accession>A0A1I2H9J5</accession>
<dbReference type="PROSITE" id="PS50206">
    <property type="entry name" value="RHODANESE_3"/>
    <property type="match status" value="1"/>
</dbReference>
<dbReference type="EMBL" id="FONY01000022">
    <property type="protein sequence ID" value="SFF26010.1"/>
    <property type="molecule type" value="Genomic_DNA"/>
</dbReference>
<keyword evidence="3" id="KW-1185">Reference proteome</keyword>
<dbReference type="InterPro" id="IPR001763">
    <property type="entry name" value="Rhodanese-like_dom"/>
</dbReference>
<dbReference type="GO" id="GO:0016740">
    <property type="term" value="F:transferase activity"/>
    <property type="evidence" value="ECO:0007669"/>
    <property type="project" value="UniProtKB-KW"/>
</dbReference>
<dbReference type="CDD" id="cd00158">
    <property type="entry name" value="RHOD"/>
    <property type="match status" value="1"/>
</dbReference>